<evidence type="ECO:0000313" key="2">
    <source>
        <dbReference type="Proteomes" id="UP000005413"/>
    </source>
</evidence>
<evidence type="ECO:0000313" key="1">
    <source>
        <dbReference type="EMBL" id="EHJ07956.1"/>
    </source>
</evidence>
<dbReference type="AlphaFoldDB" id="G5JIQ0"/>
<gene>
    <name evidence="1" type="ORF">SS7213T_06691</name>
</gene>
<organism evidence="1 2">
    <name type="scientific">Staphylococcus simiae CCM 7213 = CCUG 51256</name>
    <dbReference type="NCBI Taxonomy" id="911238"/>
    <lineage>
        <taxon>Bacteria</taxon>
        <taxon>Bacillati</taxon>
        <taxon>Bacillota</taxon>
        <taxon>Bacilli</taxon>
        <taxon>Bacillales</taxon>
        <taxon>Staphylococcaceae</taxon>
        <taxon>Staphylococcus</taxon>
    </lineage>
</organism>
<reference evidence="1 2" key="1">
    <citation type="journal article" date="2012" name="BMC Genomics">
        <title>Comparative genomic analysis of the genus Staphylococcus including Staphylococcus aureus and its newly described sister species Staphylococcus simiae.</title>
        <authorList>
            <person name="Suzuki H."/>
            <person name="Lefebure T."/>
            <person name="Pavinski Bitar P."/>
            <person name="Stanhope M.J."/>
        </authorList>
    </citation>
    <scope>NUCLEOTIDE SEQUENCE [LARGE SCALE GENOMIC DNA]</scope>
    <source>
        <strain evidence="1 2">CCM 7213</strain>
    </source>
</reference>
<accession>G5JIQ0</accession>
<dbReference type="EMBL" id="AEUN01000410">
    <property type="protein sequence ID" value="EHJ07956.1"/>
    <property type="molecule type" value="Genomic_DNA"/>
</dbReference>
<name>G5JIQ0_9STAP</name>
<proteinExistence type="predicted"/>
<comment type="caution">
    <text evidence="1">The sequence shown here is derived from an EMBL/GenBank/DDBJ whole genome shotgun (WGS) entry which is preliminary data.</text>
</comment>
<dbReference type="Proteomes" id="UP000005413">
    <property type="component" value="Unassembled WGS sequence"/>
</dbReference>
<keyword evidence="2" id="KW-1185">Reference proteome</keyword>
<sequence>MRLPFFMQKIKKGERKVLNYAIRHSTMYLGGKGMKIKIKAPKSFKFSIKLNLVVLQIEIAFEY</sequence>
<protein>
    <submittedName>
        <fullName evidence="1">Uncharacterized protein</fullName>
    </submittedName>
</protein>